<evidence type="ECO:0000259" key="1">
    <source>
        <dbReference type="PROSITE" id="PS50181"/>
    </source>
</evidence>
<sequence length="183" mass="21069">MSKSVAHFQSEADSLLQSKSVLLNLPLEVLIVLFRLLWPIDLLRLARSCRMHAFLGSTEFSSIWRNFMKNLLNFPDCLSYFIEQQYANFMFDLECQAPGAEEQLPILSAWMCKQCYETNILKGTILLQTGAIPGLTEELLDYLPETFVGNEWSPEILLKRKHAFYVPAVRKFMRAGHFSAELL</sequence>
<keyword evidence="3" id="KW-1185">Reference proteome</keyword>
<dbReference type="HOGENOM" id="CLU_1476043_0_0_1"/>
<dbReference type="EMBL" id="KN837160">
    <property type="protein sequence ID" value="KIJ38548.1"/>
    <property type="molecule type" value="Genomic_DNA"/>
</dbReference>
<accession>A0A0C9U6B7</accession>
<dbReference type="InterPro" id="IPR001810">
    <property type="entry name" value="F-box_dom"/>
</dbReference>
<dbReference type="InterPro" id="IPR036047">
    <property type="entry name" value="F-box-like_dom_sf"/>
</dbReference>
<dbReference type="AlphaFoldDB" id="A0A0C9U6B7"/>
<gene>
    <name evidence="2" type="ORF">M422DRAFT_781450</name>
</gene>
<organism evidence="2 3">
    <name type="scientific">Sphaerobolus stellatus (strain SS14)</name>
    <dbReference type="NCBI Taxonomy" id="990650"/>
    <lineage>
        <taxon>Eukaryota</taxon>
        <taxon>Fungi</taxon>
        <taxon>Dikarya</taxon>
        <taxon>Basidiomycota</taxon>
        <taxon>Agaricomycotina</taxon>
        <taxon>Agaricomycetes</taxon>
        <taxon>Phallomycetidae</taxon>
        <taxon>Geastrales</taxon>
        <taxon>Sphaerobolaceae</taxon>
        <taxon>Sphaerobolus</taxon>
    </lineage>
</organism>
<name>A0A0C9U6B7_SPHS4</name>
<protein>
    <recommendedName>
        <fullName evidence="1">F-box domain-containing protein</fullName>
    </recommendedName>
</protein>
<dbReference type="SUPFAM" id="SSF81383">
    <property type="entry name" value="F-box domain"/>
    <property type="match status" value="1"/>
</dbReference>
<dbReference type="PROSITE" id="PS50181">
    <property type="entry name" value="FBOX"/>
    <property type="match status" value="1"/>
</dbReference>
<reference evidence="2 3" key="1">
    <citation type="submission" date="2014-06" db="EMBL/GenBank/DDBJ databases">
        <title>Evolutionary Origins and Diversification of the Mycorrhizal Mutualists.</title>
        <authorList>
            <consortium name="DOE Joint Genome Institute"/>
            <consortium name="Mycorrhizal Genomics Consortium"/>
            <person name="Kohler A."/>
            <person name="Kuo A."/>
            <person name="Nagy L.G."/>
            <person name="Floudas D."/>
            <person name="Copeland A."/>
            <person name="Barry K.W."/>
            <person name="Cichocki N."/>
            <person name="Veneault-Fourrey C."/>
            <person name="LaButti K."/>
            <person name="Lindquist E.A."/>
            <person name="Lipzen A."/>
            <person name="Lundell T."/>
            <person name="Morin E."/>
            <person name="Murat C."/>
            <person name="Riley R."/>
            <person name="Ohm R."/>
            <person name="Sun H."/>
            <person name="Tunlid A."/>
            <person name="Henrissat B."/>
            <person name="Grigoriev I.V."/>
            <person name="Hibbett D.S."/>
            <person name="Martin F."/>
        </authorList>
    </citation>
    <scope>NUCLEOTIDE SEQUENCE [LARGE SCALE GENOMIC DNA]</scope>
    <source>
        <strain evidence="2 3">SS14</strain>
    </source>
</reference>
<evidence type="ECO:0000313" key="2">
    <source>
        <dbReference type="EMBL" id="KIJ38548.1"/>
    </source>
</evidence>
<dbReference type="Proteomes" id="UP000054279">
    <property type="component" value="Unassembled WGS sequence"/>
</dbReference>
<feature type="domain" description="F-box" evidence="1">
    <location>
        <begin position="19"/>
        <end position="67"/>
    </location>
</feature>
<proteinExistence type="predicted"/>
<evidence type="ECO:0000313" key="3">
    <source>
        <dbReference type="Proteomes" id="UP000054279"/>
    </source>
</evidence>